<dbReference type="InParanoid" id="B0D7U0"/>
<dbReference type="GeneID" id="6075293"/>
<evidence type="ECO:0000313" key="1">
    <source>
        <dbReference type="EMBL" id="EDR09706.1"/>
    </source>
</evidence>
<organism evidence="2">
    <name type="scientific">Laccaria bicolor (strain S238N-H82 / ATCC MYA-4686)</name>
    <name type="common">Bicoloured deceiver</name>
    <name type="synonym">Laccaria laccata var. bicolor</name>
    <dbReference type="NCBI Taxonomy" id="486041"/>
    <lineage>
        <taxon>Eukaryota</taxon>
        <taxon>Fungi</taxon>
        <taxon>Dikarya</taxon>
        <taxon>Basidiomycota</taxon>
        <taxon>Agaricomycotina</taxon>
        <taxon>Agaricomycetes</taxon>
        <taxon>Agaricomycetidae</taxon>
        <taxon>Agaricales</taxon>
        <taxon>Agaricineae</taxon>
        <taxon>Hydnangiaceae</taxon>
        <taxon>Laccaria</taxon>
    </lineage>
</organism>
<accession>B0D7U0</accession>
<reference evidence="1 2" key="1">
    <citation type="journal article" date="2008" name="Nature">
        <title>The genome of Laccaria bicolor provides insights into mycorrhizal symbiosis.</title>
        <authorList>
            <person name="Martin F."/>
            <person name="Aerts A."/>
            <person name="Ahren D."/>
            <person name="Brun A."/>
            <person name="Danchin E.G.J."/>
            <person name="Duchaussoy F."/>
            <person name="Gibon J."/>
            <person name="Kohler A."/>
            <person name="Lindquist E."/>
            <person name="Pereda V."/>
            <person name="Salamov A."/>
            <person name="Shapiro H.J."/>
            <person name="Wuyts J."/>
            <person name="Blaudez D."/>
            <person name="Buee M."/>
            <person name="Brokstein P."/>
            <person name="Canbaeck B."/>
            <person name="Cohen D."/>
            <person name="Courty P.E."/>
            <person name="Coutinho P.M."/>
            <person name="Delaruelle C."/>
            <person name="Detter J.C."/>
            <person name="Deveau A."/>
            <person name="DiFazio S."/>
            <person name="Duplessis S."/>
            <person name="Fraissinet-Tachet L."/>
            <person name="Lucic E."/>
            <person name="Frey-Klett P."/>
            <person name="Fourrey C."/>
            <person name="Feussner I."/>
            <person name="Gay G."/>
            <person name="Grimwood J."/>
            <person name="Hoegger P.J."/>
            <person name="Jain P."/>
            <person name="Kilaru S."/>
            <person name="Labbe J."/>
            <person name="Lin Y.C."/>
            <person name="Legue V."/>
            <person name="Le Tacon F."/>
            <person name="Marmeisse R."/>
            <person name="Melayah D."/>
            <person name="Montanini B."/>
            <person name="Muratet M."/>
            <person name="Nehls U."/>
            <person name="Niculita-Hirzel H."/>
            <person name="Oudot-Le Secq M.P."/>
            <person name="Peter M."/>
            <person name="Quesneville H."/>
            <person name="Rajashekar B."/>
            <person name="Reich M."/>
            <person name="Rouhier N."/>
            <person name="Schmutz J."/>
            <person name="Yin T."/>
            <person name="Chalot M."/>
            <person name="Henrissat B."/>
            <person name="Kuees U."/>
            <person name="Lucas S."/>
            <person name="Van de Peer Y."/>
            <person name="Podila G.K."/>
            <person name="Polle A."/>
            <person name="Pukkila P.J."/>
            <person name="Richardson P.M."/>
            <person name="Rouze P."/>
            <person name="Sanders I.R."/>
            <person name="Stajich J.E."/>
            <person name="Tunlid A."/>
            <person name="Tuskan G."/>
            <person name="Grigoriev I.V."/>
        </authorList>
    </citation>
    <scope>NUCLEOTIDE SEQUENCE [LARGE SCALE GENOMIC DNA]</scope>
    <source>
        <strain evidence="2">S238N-H82 / ATCC MYA-4686</strain>
    </source>
</reference>
<dbReference type="OrthoDB" id="3197992at2759"/>
<dbReference type="Proteomes" id="UP000001194">
    <property type="component" value="Unassembled WGS sequence"/>
</dbReference>
<proteinExistence type="predicted"/>
<dbReference type="RefSeq" id="XP_001880055.1">
    <property type="nucleotide sequence ID" value="XM_001880020.1"/>
</dbReference>
<sequence>MCKHEIIGDYYRGCGHFHGKYYTGETMDCGSDCCKSSNSHKHKTANKCTCPEIIIEDRRIQNLFQTHHADCQRTSRG</sequence>
<dbReference type="EMBL" id="DS547099">
    <property type="protein sequence ID" value="EDR09706.1"/>
    <property type="molecule type" value="Genomic_DNA"/>
</dbReference>
<gene>
    <name evidence="1" type="ORF">LACBIDRAFT_319080</name>
</gene>
<evidence type="ECO:0000313" key="2">
    <source>
        <dbReference type="Proteomes" id="UP000001194"/>
    </source>
</evidence>
<keyword evidence="2" id="KW-1185">Reference proteome</keyword>
<protein>
    <submittedName>
        <fullName evidence="1">Predicted protein</fullName>
    </submittedName>
</protein>
<dbReference type="KEGG" id="lbc:LACBIDRAFT_319080"/>
<name>B0D7U0_LACBS</name>
<dbReference type="AlphaFoldDB" id="B0D7U0"/>
<dbReference type="HOGENOM" id="CLU_180191_0_0_1"/>